<dbReference type="Proteomes" id="UP001239111">
    <property type="component" value="Chromosome 1"/>
</dbReference>
<sequence>MTEYRCFYCDETFGRLESLMVHVRLQHKSEMKSRVVCNVGDCRTPYHNVHSLARHIKKFHVSPSVQNPEVAPASPPVEPPQIVVDNNDPNVIEEPPPILNNIPNNLAFDDLNVLNNGVDPDMQTEQLTDFVLNCALLFVTHLYAFNNMNRAAVHAIISAMCSLYIGRCFDFLRRRVGDNNELQNHRQLGNKIIFREIIRQFKALETTGITVNIENQIRTVYFVLPFVAGDNLGLNSVLGISAGFNSDYCCRICIIPKNQLQSQTKENNSLLRNVSDYFRHCSSHSFGVKESCVFNELHNFHLINNPSVDPMHDLLEGVCRVDVARILNYLINVKKHFCFQDLKDRMEYFDRNSPDANLPSLSKESIKEGKLMMSASEMYFLVMNLPLMIGDLIPSSDKSWKMFLLLRQIVCTVFAHSVTQENIESFGDLVTSYLKAYVSLFKKTLRPKHHNLLHYQRLMLLYGPLKVLNCLRFEAEHKQLKQCSQATTSRVSPDYTIAVKHQLQLCHRFKKKKTVFVKILNLALPCQNFVVQGISTH</sequence>
<name>A0ACC2PQ85_9HYME</name>
<accession>A0ACC2PQ85</accession>
<organism evidence="1 2">
    <name type="scientific">Eretmocerus hayati</name>
    <dbReference type="NCBI Taxonomy" id="131215"/>
    <lineage>
        <taxon>Eukaryota</taxon>
        <taxon>Metazoa</taxon>
        <taxon>Ecdysozoa</taxon>
        <taxon>Arthropoda</taxon>
        <taxon>Hexapoda</taxon>
        <taxon>Insecta</taxon>
        <taxon>Pterygota</taxon>
        <taxon>Neoptera</taxon>
        <taxon>Endopterygota</taxon>
        <taxon>Hymenoptera</taxon>
        <taxon>Apocrita</taxon>
        <taxon>Proctotrupomorpha</taxon>
        <taxon>Chalcidoidea</taxon>
        <taxon>Aphelinidae</taxon>
        <taxon>Aphelininae</taxon>
        <taxon>Eretmocerus</taxon>
    </lineage>
</organism>
<protein>
    <submittedName>
        <fullName evidence="1">Uncharacterized protein</fullName>
    </submittedName>
</protein>
<reference evidence="1" key="1">
    <citation type="submission" date="2023-04" db="EMBL/GenBank/DDBJ databases">
        <title>A chromosome-level genome assembly of the parasitoid wasp Eretmocerus hayati.</title>
        <authorList>
            <person name="Zhong Y."/>
            <person name="Liu S."/>
            <person name="Liu Y."/>
        </authorList>
    </citation>
    <scope>NUCLEOTIDE SEQUENCE</scope>
    <source>
        <strain evidence="1">ZJU_SS_LIU_2023</strain>
    </source>
</reference>
<proteinExistence type="predicted"/>
<comment type="caution">
    <text evidence="1">The sequence shown here is derived from an EMBL/GenBank/DDBJ whole genome shotgun (WGS) entry which is preliminary data.</text>
</comment>
<dbReference type="EMBL" id="CM056741">
    <property type="protein sequence ID" value="KAJ8684754.1"/>
    <property type="molecule type" value="Genomic_DNA"/>
</dbReference>
<keyword evidence="2" id="KW-1185">Reference proteome</keyword>
<gene>
    <name evidence="1" type="ORF">QAD02_020547</name>
</gene>
<evidence type="ECO:0000313" key="1">
    <source>
        <dbReference type="EMBL" id="KAJ8684754.1"/>
    </source>
</evidence>
<evidence type="ECO:0000313" key="2">
    <source>
        <dbReference type="Proteomes" id="UP001239111"/>
    </source>
</evidence>